<name>A0ABD6ETD3_9BILA</name>
<comment type="cofactor">
    <cofactor evidence="1">
        <name>Mn(2+)</name>
        <dbReference type="ChEBI" id="CHEBI:29035"/>
    </cofactor>
</comment>
<dbReference type="Gene3D" id="1.10.3210.10">
    <property type="entry name" value="Hypothetical protein af1432"/>
    <property type="match status" value="1"/>
</dbReference>
<keyword evidence="2" id="KW-0479">Metal-binding</keyword>
<evidence type="ECO:0000256" key="12">
    <source>
        <dbReference type="SAM" id="MobiDB-lite"/>
    </source>
</evidence>
<reference evidence="14 15" key="1">
    <citation type="submission" date="2024-08" db="EMBL/GenBank/DDBJ databases">
        <title>Gnathostoma spinigerum genome.</title>
        <authorList>
            <person name="Gonzalez-Bertolin B."/>
            <person name="Monzon S."/>
            <person name="Zaballos A."/>
            <person name="Jimenez P."/>
            <person name="Dekumyoy P."/>
            <person name="Varona S."/>
            <person name="Cuesta I."/>
            <person name="Sumanam S."/>
            <person name="Adisakwattana P."/>
            <person name="Gasser R.B."/>
            <person name="Hernandez-Gonzalez A."/>
            <person name="Young N.D."/>
            <person name="Perteguer M.J."/>
        </authorList>
    </citation>
    <scope>NUCLEOTIDE SEQUENCE [LARGE SCALE GENOMIC DNA]</scope>
    <source>
        <strain evidence="14">AL3</strain>
        <tissue evidence="14">Liver</tissue>
    </source>
</reference>
<evidence type="ECO:0000256" key="11">
    <source>
        <dbReference type="ARBA" id="ARBA00047968"/>
    </source>
</evidence>
<evidence type="ECO:0000256" key="2">
    <source>
        <dbReference type="ARBA" id="ARBA00022723"/>
    </source>
</evidence>
<gene>
    <name evidence="14" type="ORF">AB6A40_006646</name>
</gene>
<keyword evidence="3" id="KW-0378">Hydrolase</keyword>
<evidence type="ECO:0000256" key="10">
    <source>
        <dbReference type="ARBA" id="ARBA00041770"/>
    </source>
</evidence>
<evidence type="ECO:0000313" key="15">
    <source>
        <dbReference type="Proteomes" id="UP001608902"/>
    </source>
</evidence>
<evidence type="ECO:0000256" key="3">
    <source>
        <dbReference type="ARBA" id="ARBA00022801"/>
    </source>
</evidence>
<protein>
    <recommendedName>
        <fullName evidence="8">Guanosine-3',5'-bis(diphosphate) 3'-pyrophosphohydrolase MESH1</fullName>
        <ecNumber evidence="5">3.1.7.2</ecNumber>
    </recommendedName>
    <alternativeName>
        <fullName evidence="9">Metazoan SpoT homolog 1</fullName>
    </alternativeName>
    <alternativeName>
        <fullName evidence="10">Penta-phosphate guanosine-3'-pyrophosphohydrolase</fullName>
    </alternativeName>
</protein>
<sequence length="222" mass="25366">MMAEGGAPMNGPPPSYEESLYPSLFNQQTAHSRREENINGTPVSSSDQLAVVIKACDFAARRHRTQRRKDLLQTPYINHPIGVAHILTSEANITDLATITAAILHDTVEDTNTSFEEIEEMFGKEVHDIVKECSDDKSLPREVRKKLQVENAPRRSLKARLVIMADKLYNCRDAERSTPVGWDRSRKLEYMRWAKRVVERFEPTNKALESALNEVFSRNLER</sequence>
<dbReference type="Proteomes" id="UP001608902">
    <property type="component" value="Unassembled WGS sequence"/>
</dbReference>
<evidence type="ECO:0000256" key="1">
    <source>
        <dbReference type="ARBA" id="ARBA00001936"/>
    </source>
</evidence>
<organism evidence="14 15">
    <name type="scientific">Gnathostoma spinigerum</name>
    <dbReference type="NCBI Taxonomy" id="75299"/>
    <lineage>
        <taxon>Eukaryota</taxon>
        <taxon>Metazoa</taxon>
        <taxon>Ecdysozoa</taxon>
        <taxon>Nematoda</taxon>
        <taxon>Chromadorea</taxon>
        <taxon>Rhabditida</taxon>
        <taxon>Spirurina</taxon>
        <taxon>Gnathostomatomorpha</taxon>
        <taxon>Gnathostomatoidea</taxon>
        <taxon>Gnathostomatidae</taxon>
        <taxon>Gnathostoma</taxon>
    </lineage>
</organism>
<comment type="similarity">
    <text evidence="7">Belongs to the MESH1 family.</text>
</comment>
<dbReference type="CDD" id="cd00077">
    <property type="entry name" value="HDc"/>
    <property type="match status" value="1"/>
</dbReference>
<evidence type="ECO:0000256" key="7">
    <source>
        <dbReference type="ARBA" id="ARBA00038354"/>
    </source>
</evidence>
<comment type="function">
    <text evidence="6">ppGpp hydrolyzing enzyme involved in starvation response.</text>
</comment>
<evidence type="ECO:0000259" key="13">
    <source>
        <dbReference type="SMART" id="SM00471"/>
    </source>
</evidence>
<dbReference type="AlphaFoldDB" id="A0ABD6ETD3"/>
<dbReference type="InterPro" id="IPR003607">
    <property type="entry name" value="HD/PDEase_dom"/>
</dbReference>
<dbReference type="EC" id="3.1.7.2" evidence="5"/>
<keyword evidence="4" id="KW-0464">Manganese</keyword>
<dbReference type="EMBL" id="JBGFUD010004847">
    <property type="protein sequence ID" value="MFH4979937.1"/>
    <property type="molecule type" value="Genomic_DNA"/>
</dbReference>
<comment type="catalytic activity">
    <reaction evidence="11">
        <text>guanosine 3',5'-bis(diphosphate) + H2O = GDP + diphosphate + H(+)</text>
        <dbReference type="Rhea" id="RHEA:14253"/>
        <dbReference type="ChEBI" id="CHEBI:15377"/>
        <dbReference type="ChEBI" id="CHEBI:15378"/>
        <dbReference type="ChEBI" id="CHEBI:33019"/>
        <dbReference type="ChEBI" id="CHEBI:58189"/>
        <dbReference type="ChEBI" id="CHEBI:77828"/>
        <dbReference type="EC" id="3.1.7.2"/>
    </reaction>
</comment>
<dbReference type="FunFam" id="1.10.3210.10:FF:000012">
    <property type="entry name" value="HD domain containing 3"/>
    <property type="match status" value="1"/>
</dbReference>
<evidence type="ECO:0000256" key="4">
    <source>
        <dbReference type="ARBA" id="ARBA00023211"/>
    </source>
</evidence>
<dbReference type="GO" id="GO:0008893">
    <property type="term" value="F:guanosine-3',5'-bis(diphosphate) 3'-diphosphatase activity"/>
    <property type="evidence" value="ECO:0007669"/>
    <property type="project" value="UniProtKB-EC"/>
</dbReference>
<dbReference type="SUPFAM" id="SSF109604">
    <property type="entry name" value="HD-domain/PDEase-like"/>
    <property type="match status" value="1"/>
</dbReference>
<feature type="region of interest" description="Disordered" evidence="12">
    <location>
        <begin position="1"/>
        <end position="20"/>
    </location>
</feature>
<dbReference type="InterPro" id="IPR052194">
    <property type="entry name" value="MESH1"/>
</dbReference>
<dbReference type="GO" id="GO:0046872">
    <property type="term" value="F:metal ion binding"/>
    <property type="evidence" value="ECO:0007669"/>
    <property type="project" value="UniProtKB-KW"/>
</dbReference>
<keyword evidence="15" id="KW-1185">Reference proteome</keyword>
<dbReference type="PANTHER" id="PTHR46246">
    <property type="entry name" value="GUANOSINE-3',5'-BIS(DIPHOSPHATE) 3'-PYROPHOSPHOHYDROLASE MESH1"/>
    <property type="match status" value="1"/>
</dbReference>
<dbReference type="Pfam" id="PF13328">
    <property type="entry name" value="HD_4"/>
    <property type="match status" value="1"/>
</dbReference>
<comment type="caution">
    <text evidence="14">The sequence shown here is derived from an EMBL/GenBank/DDBJ whole genome shotgun (WGS) entry which is preliminary data.</text>
</comment>
<feature type="domain" description="HD/PDEase" evidence="13">
    <location>
        <begin position="72"/>
        <end position="180"/>
    </location>
</feature>
<dbReference type="SMART" id="SM00471">
    <property type="entry name" value="HDc"/>
    <property type="match status" value="1"/>
</dbReference>
<evidence type="ECO:0000313" key="14">
    <source>
        <dbReference type="EMBL" id="MFH4979937.1"/>
    </source>
</evidence>
<evidence type="ECO:0000256" key="9">
    <source>
        <dbReference type="ARBA" id="ARBA00041464"/>
    </source>
</evidence>
<dbReference type="PANTHER" id="PTHR46246:SF1">
    <property type="entry name" value="GUANOSINE-3',5'-BIS(DIPHOSPHATE) 3'-PYROPHOSPHOHYDROLASE MESH1"/>
    <property type="match status" value="1"/>
</dbReference>
<evidence type="ECO:0000256" key="5">
    <source>
        <dbReference type="ARBA" id="ARBA00024387"/>
    </source>
</evidence>
<evidence type="ECO:0000256" key="8">
    <source>
        <dbReference type="ARBA" id="ARBA00040793"/>
    </source>
</evidence>
<proteinExistence type="inferred from homology"/>
<accession>A0ABD6ETD3</accession>
<evidence type="ECO:0000256" key="6">
    <source>
        <dbReference type="ARBA" id="ARBA00037781"/>
    </source>
</evidence>